<gene>
    <name evidence="1" type="ORF">MNBD_PLANCTO03-2115</name>
</gene>
<reference evidence="1" key="1">
    <citation type="submission" date="2018-06" db="EMBL/GenBank/DDBJ databases">
        <authorList>
            <person name="Zhirakovskaya E."/>
        </authorList>
    </citation>
    <scope>NUCLEOTIDE SEQUENCE</scope>
</reference>
<sequence length="152" mass="16284">MPATTRPTPSAPDPIEPTTALPIVVGGHIRAEVEDRPTAIALRDALAARAPAGFPRAPVVVTDLWYLNTDPLRSQPTISIGRPEVNALSAYLADKLPSVLAIDDRLIVQLDPDLTDPAASCWGTDAEATAEAVRLFLERWADVFLAAAARPW</sequence>
<dbReference type="AlphaFoldDB" id="A0A3B1DTY2"/>
<protein>
    <submittedName>
        <fullName evidence="1">Uncharacterized protein</fullName>
    </submittedName>
</protein>
<dbReference type="EMBL" id="UOGK01000681">
    <property type="protein sequence ID" value="VAX42361.1"/>
    <property type="molecule type" value="Genomic_DNA"/>
</dbReference>
<evidence type="ECO:0000313" key="1">
    <source>
        <dbReference type="EMBL" id="VAX42361.1"/>
    </source>
</evidence>
<name>A0A3B1DTY2_9ZZZZ</name>
<organism evidence="1">
    <name type="scientific">hydrothermal vent metagenome</name>
    <dbReference type="NCBI Taxonomy" id="652676"/>
    <lineage>
        <taxon>unclassified sequences</taxon>
        <taxon>metagenomes</taxon>
        <taxon>ecological metagenomes</taxon>
    </lineage>
</organism>
<proteinExistence type="predicted"/>
<accession>A0A3B1DTY2</accession>